<proteinExistence type="predicted"/>
<comment type="caution">
    <text evidence="1">The sequence shown here is derived from an EMBL/GenBank/DDBJ whole genome shotgun (WGS) entry which is preliminary data.</text>
</comment>
<dbReference type="AlphaFoldDB" id="A0A8J6PE70"/>
<evidence type="ECO:0000313" key="2">
    <source>
        <dbReference type="Proteomes" id="UP000652681"/>
    </source>
</evidence>
<gene>
    <name evidence="1" type="ORF">H9Y05_06800</name>
</gene>
<keyword evidence="2" id="KW-1185">Reference proteome</keyword>
<reference evidence="1" key="1">
    <citation type="submission" date="2020-09" db="EMBL/GenBank/DDBJ databases">
        <title>Taishania pollutisoli gen. nov., sp. nov., Isolated from Tetrabromobisphenol A-Contaminated Soil.</title>
        <authorList>
            <person name="Chen Q."/>
        </authorList>
    </citation>
    <scope>NUCLEOTIDE SEQUENCE</scope>
    <source>
        <strain evidence="1">CZZ-1</strain>
    </source>
</reference>
<name>A0A8J6PE70_9FLAO</name>
<accession>A0A8J6PE70</accession>
<protein>
    <submittedName>
        <fullName evidence="1">Uncharacterized protein</fullName>
    </submittedName>
</protein>
<dbReference type="RefSeq" id="WP_216713857.1">
    <property type="nucleotide sequence ID" value="NZ_JACVEL010000003.1"/>
</dbReference>
<evidence type="ECO:0000313" key="1">
    <source>
        <dbReference type="EMBL" id="MBC9812185.1"/>
    </source>
</evidence>
<dbReference type="Proteomes" id="UP000652681">
    <property type="component" value="Unassembled WGS sequence"/>
</dbReference>
<sequence>MKQEINNIKTVGFDKTSPLFNTTVSEELVLNGSLLPSPLFNTSESSSSPFKVLLPKKLVDKVTELLGGKRVKKENKQKVLYLAYLILDYQERNGYSPEEFAKPLSVLKYLKVGPPHGSFGERFYKYVFLALASDLPGSKMALKNKGKSKIDFENAIFQSDGKPDKNMGKAMLYRINPTLLKGDYQTVVFESITSIESVNHLFMPQIKHYLMTAKNLWIDQKALKANLDLEMDVFFVNIQDGVFKVYTSFDDVFKAIELKRKNIIFDKVILNGKLIKRAERITLEYALAVLNSARKSNVDLNIILDESTIYIEELEAFKKQKKTRLLADLNRKLNKISNGHFDYNISLTNGRLTTNLTNLNNIAIKYLRYGGAEGLFLGAYDLKSSQPTILANLIANDFFFESLKTSTHPSLHKYLEVFSKIRNDIQLNKKEFLEVVNKKDIYRELASTLSKEEIQNINPSLSEDDLRTAAKTEMMRYLFAGPNFKSEFFSLNKVVAGLEESIKTIKEEFNEMFGTESNHFNLFLQLVESFIFIDNILGRLAINGTPAFTKHDSVLFPRDIEGLNIEGVKKVILESFVEIGFGGELKYTRHFYIDSSDPRFVGFNPFIQCPSLRNESGEKSLYGQFN</sequence>
<dbReference type="EMBL" id="JACVEL010000003">
    <property type="protein sequence ID" value="MBC9812185.1"/>
    <property type="molecule type" value="Genomic_DNA"/>
</dbReference>
<organism evidence="1 2">
    <name type="scientific">Taishania pollutisoli</name>
    <dbReference type="NCBI Taxonomy" id="2766479"/>
    <lineage>
        <taxon>Bacteria</taxon>
        <taxon>Pseudomonadati</taxon>
        <taxon>Bacteroidota</taxon>
        <taxon>Flavobacteriia</taxon>
        <taxon>Flavobacteriales</taxon>
        <taxon>Crocinitomicaceae</taxon>
        <taxon>Taishania</taxon>
    </lineage>
</organism>